<evidence type="ECO:0000313" key="3">
    <source>
        <dbReference type="EMBL" id="AIF11444.1"/>
    </source>
</evidence>
<organism evidence="3">
    <name type="scientific">uncultured marine group II/III euryarchaeote KM3_52_A01</name>
    <dbReference type="NCBI Taxonomy" id="1456457"/>
    <lineage>
        <taxon>Archaea</taxon>
        <taxon>Methanobacteriati</taxon>
        <taxon>Methanobacteriota</taxon>
        <taxon>environmental samples</taxon>
    </lineage>
</organism>
<protein>
    <submittedName>
        <fullName evidence="3">Uncharacterized protein</fullName>
    </submittedName>
</protein>
<dbReference type="AlphaFoldDB" id="A0A075H629"/>
<dbReference type="EMBL" id="KF900917">
    <property type="protein sequence ID" value="AIF11444.1"/>
    <property type="molecule type" value="Genomic_DNA"/>
</dbReference>
<evidence type="ECO:0000256" key="2">
    <source>
        <dbReference type="SAM" id="MobiDB-lite"/>
    </source>
</evidence>
<name>A0A075H629_9EURY</name>
<feature type="compositionally biased region" description="Basic and acidic residues" evidence="2">
    <location>
        <begin position="278"/>
        <end position="295"/>
    </location>
</feature>
<feature type="region of interest" description="Disordered" evidence="2">
    <location>
        <begin position="172"/>
        <end position="200"/>
    </location>
</feature>
<feature type="region of interest" description="Disordered" evidence="2">
    <location>
        <begin position="275"/>
        <end position="325"/>
    </location>
</feature>
<sequence length="325" mass="36886">MSKSPDSRHFEDLEEMDHFEIEGMRKDLDRNLKSVERQHSDLRGERRNQVSLVRSIRTAVGEMEQVSGARRVLLGKFHSVRKAADKARRGRDEVNSRIPPPIEVLCEWLSDTHSRLTTLDNDLTTVPTLARELDSFSRFFELQSAIAMKGESESFHKEYVKQIKRMREITSQLDETKKSATNSEQGESDESDSQSGISRSEIRKISKRISKIDKQLDRLKSERKQIRSSLGRVKTYQKATTIGGRPIKLSDIKERAQTGGTLDVSELETLLGSAKLSELTESKDESSSSKVESEHKRTKRKGMRLGVTRGGARRGSLAAKREVDE</sequence>
<reference evidence="3" key="1">
    <citation type="journal article" date="2014" name="Genome Biol. Evol.">
        <title>Pangenome evidence for extensive interdomain horizontal transfer affecting lineage core and shell genes in uncultured planktonic thaumarchaeota and euryarchaeota.</title>
        <authorList>
            <person name="Deschamps P."/>
            <person name="Zivanovic Y."/>
            <person name="Moreira D."/>
            <person name="Rodriguez-Valera F."/>
            <person name="Lopez-Garcia P."/>
        </authorList>
    </citation>
    <scope>NUCLEOTIDE SEQUENCE</scope>
</reference>
<keyword evidence="1" id="KW-0175">Coiled coil</keyword>
<accession>A0A075H629</accession>
<feature type="coiled-coil region" evidence="1">
    <location>
        <begin position="202"/>
        <end position="229"/>
    </location>
</feature>
<proteinExistence type="predicted"/>
<evidence type="ECO:0000256" key="1">
    <source>
        <dbReference type="SAM" id="Coils"/>
    </source>
</evidence>